<dbReference type="InterPro" id="IPR002591">
    <property type="entry name" value="Phosphodiest/P_Trfase"/>
</dbReference>
<keyword evidence="2" id="KW-1185">Reference proteome</keyword>
<evidence type="ECO:0000313" key="1">
    <source>
        <dbReference type="EMBL" id="GAA2028505.1"/>
    </source>
</evidence>
<dbReference type="EMBL" id="BAAAQN010000014">
    <property type="protein sequence ID" value="GAA2028505.1"/>
    <property type="molecule type" value="Genomic_DNA"/>
</dbReference>
<gene>
    <name evidence="1" type="ORF">GCM10009839_29580</name>
</gene>
<dbReference type="PANTHER" id="PTHR10151">
    <property type="entry name" value="ECTONUCLEOTIDE PYROPHOSPHATASE/PHOSPHODIESTERASE"/>
    <property type="match status" value="1"/>
</dbReference>
<accession>A0ABN2U5V2</accession>
<organism evidence="1 2">
    <name type="scientific">Catenulispora yoronensis</name>
    <dbReference type="NCBI Taxonomy" id="450799"/>
    <lineage>
        <taxon>Bacteria</taxon>
        <taxon>Bacillati</taxon>
        <taxon>Actinomycetota</taxon>
        <taxon>Actinomycetes</taxon>
        <taxon>Catenulisporales</taxon>
        <taxon>Catenulisporaceae</taxon>
        <taxon>Catenulispora</taxon>
    </lineage>
</organism>
<evidence type="ECO:0000313" key="2">
    <source>
        <dbReference type="Proteomes" id="UP001500751"/>
    </source>
</evidence>
<dbReference type="SUPFAM" id="SSF53649">
    <property type="entry name" value="Alkaline phosphatase-like"/>
    <property type="match status" value="1"/>
</dbReference>
<dbReference type="RefSeq" id="WP_344666153.1">
    <property type="nucleotide sequence ID" value="NZ_BAAAQN010000014.1"/>
</dbReference>
<dbReference type="Proteomes" id="UP001500751">
    <property type="component" value="Unassembled WGS sequence"/>
</dbReference>
<sequence>MSDSDLVLPAYGRGALSDLMPAVLAALGVAGSANPLGLAPTRRACVFLVDGMGARLVERNADAAPFLAAALRAGRSLTAGFPSTTAASIGSLGTGLPSGASGMLGYRVLVPGTPHLINLLRWDAPVDPLQWQPRETVFEHATREGIEVTQVTAARFQDSGLTRSVLRGGTFTGAESLVSRVAGALEVLQDAAARDARALVYLYYADLDAAGHVSGVASETWREQLATVDATVRELAARLPAGTTLYVTADHGMVDIPADRRVDVDEDPELQVGVRLLGGEGRARHVYAKPGAARDVLQIWREALEDVAVVRSREEAVYEGWFGPPEDVADAVAPRIGDVVAALLDDWAVVATRREKLESRLLGMHGSLSASEQEVPLLVFAAPQEVSPATVVPEAASSEPVSPR</sequence>
<proteinExistence type="predicted"/>
<dbReference type="PANTHER" id="PTHR10151:SF120">
    <property type="entry name" value="BIS(5'-ADENOSYL)-TRIPHOSPHATASE"/>
    <property type="match status" value="1"/>
</dbReference>
<comment type="caution">
    <text evidence="1">The sequence shown here is derived from an EMBL/GenBank/DDBJ whole genome shotgun (WGS) entry which is preliminary data.</text>
</comment>
<protein>
    <submittedName>
        <fullName evidence="1">Alkaline phosphatase family protein</fullName>
    </submittedName>
</protein>
<dbReference type="Gene3D" id="3.40.720.10">
    <property type="entry name" value="Alkaline Phosphatase, subunit A"/>
    <property type="match status" value="1"/>
</dbReference>
<reference evidence="1 2" key="1">
    <citation type="journal article" date="2019" name="Int. J. Syst. Evol. Microbiol.">
        <title>The Global Catalogue of Microorganisms (GCM) 10K type strain sequencing project: providing services to taxonomists for standard genome sequencing and annotation.</title>
        <authorList>
            <consortium name="The Broad Institute Genomics Platform"/>
            <consortium name="The Broad Institute Genome Sequencing Center for Infectious Disease"/>
            <person name="Wu L."/>
            <person name="Ma J."/>
        </authorList>
    </citation>
    <scope>NUCLEOTIDE SEQUENCE [LARGE SCALE GENOMIC DNA]</scope>
    <source>
        <strain evidence="1 2">JCM 16014</strain>
    </source>
</reference>
<dbReference type="Pfam" id="PF01663">
    <property type="entry name" value="Phosphodiest"/>
    <property type="match status" value="1"/>
</dbReference>
<dbReference type="InterPro" id="IPR017850">
    <property type="entry name" value="Alkaline_phosphatase_core_sf"/>
</dbReference>
<name>A0ABN2U5V2_9ACTN</name>